<keyword evidence="1" id="KW-1133">Transmembrane helix</keyword>
<keyword evidence="1" id="KW-0472">Membrane</keyword>
<feature type="transmembrane region" description="Helical" evidence="1">
    <location>
        <begin position="16"/>
        <end position="38"/>
    </location>
</feature>
<evidence type="ECO:0000313" key="3">
    <source>
        <dbReference type="Proteomes" id="UP000028582"/>
    </source>
</evidence>
<dbReference type="Proteomes" id="UP000028582">
    <property type="component" value="Unassembled WGS sequence"/>
</dbReference>
<evidence type="ECO:0000256" key="1">
    <source>
        <dbReference type="SAM" id="Phobius"/>
    </source>
</evidence>
<comment type="caution">
    <text evidence="2">The sequence shown here is derived from an EMBL/GenBank/DDBJ whole genome shotgun (WGS) entry which is preliminary data.</text>
</comment>
<gene>
    <name evidence="2" type="ORF">F444_22833</name>
</gene>
<organism evidence="2 3">
    <name type="scientific">Phytophthora nicotianae P1976</name>
    <dbReference type="NCBI Taxonomy" id="1317066"/>
    <lineage>
        <taxon>Eukaryota</taxon>
        <taxon>Sar</taxon>
        <taxon>Stramenopiles</taxon>
        <taxon>Oomycota</taxon>
        <taxon>Peronosporomycetes</taxon>
        <taxon>Peronosporales</taxon>
        <taxon>Peronosporaceae</taxon>
        <taxon>Phytophthora</taxon>
    </lineage>
</organism>
<evidence type="ECO:0000313" key="2">
    <source>
        <dbReference type="EMBL" id="ETO58786.1"/>
    </source>
</evidence>
<keyword evidence="1" id="KW-0812">Transmembrane</keyword>
<dbReference type="AlphaFoldDB" id="A0A080YWM5"/>
<dbReference type="EMBL" id="ANJA01004780">
    <property type="protein sequence ID" value="ETO58786.1"/>
    <property type="molecule type" value="Genomic_DNA"/>
</dbReference>
<protein>
    <submittedName>
        <fullName evidence="2">Uncharacterized protein</fullName>
    </submittedName>
</protein>
<proteinExistence type="predicted"/>
<reference evidence="2 3" key="1">
    <citation type="submission" date="2013-11" db="EMBL/GenBank/DDBJ databases">
        <title>The Genome Sequence of Phytophthora parasitica P1976.</title>
        <authorList>
            <consortium name="The Broad Institute Genomics Platform"/>
            <person name="Russ C."/>
            <person name="Tyler B."/>
            <person name="Panabieres F."/>
            <person name="Shan W."/>
            <person name="Tripathy S."/>
            <person name="Grunwald N."/>
            <person name="Machado M."/>
            <person name="Johnson C.S."/>
            <person name="Walker B."/>
            <person name="Young S."/>
            <person name="Zeng Q."/>
            <person name="Gargeya S."/>
            <person name="Fitzgerald M."/>
            <person name="Haas B."/>
            <person name="Abouelleil A."/>
            <person name="Allen A.W."/>
            <person name="Alvarado L."/>
            <person name="Arachchi H.M."/>
            <person name="Berlin A.M."/>
            <person name="Chapman S.B."/>
            <person name="Gainer-Dewar J."/>
            <person name="Goldberg J."/>
            <person name="Griggs A."/>
            <person name="Gujja S."/>
            <person name="Hansen M."/>
            <person name="Howarth C."/>
            <person name="Imamovic A."/>
            <person name="Ireland A."/>
            <person name="Larimer J."/>
            <person name="McCowan C."/>
            <person name="Murphy C."/>
            <person name="Pearson M."/>
            <person name="Poon T.W."/>
            <person name="Priest M."/>
            <person name="Roberts A."/>
            <person name="Saif S."/>
            <person name="Shea T."/>
            <person name="Sisk P."/>
            <person name="Sykes S."/>
            <person name="Wortman J."/>
            <person name="Nusbaum C."/>
            <person name="Birren B."/>
        </authorList>
    </citation>
    <scope>NUCLEOTIDE SEQUENCE [LARGE SCALE GENOMIC DNA]</scope>
    <source>
        <strain evidence="2 3">P1976</strain>
    </source>
</reference>
<name>A0A080YWM5_PHYNI</name>
<accession>A0A080YWM5</accession>
<sequence length="100" mass="10535">MSEPDQSAPPYRTMGVLIMCSAVSVTVSSPCLLLFWTIHCYMSNFISLPVNFAKPGQARSRGFGKLIPKFGGSTNSPAVDRCTFVVPFVCGVATSGAGVA</sequence>